<reference evidence="1" key="1">
    <citation type="submission" date="2018-02" db="EMBL/GenBank/DDBJ databases">
        <title>Rhizophora mucronata_Transcriptome.</title>
        <authorList>
            <person name="Meera S.P."/>
            <person name="Sreeshan A."/>
            <person name="Augustine A."/>
        </authorList>
    </citation>
    <scope>NUCLEOTIDE SEQUENCE</scope>
    <source>
        <tissue evidence="1">Leaf</tissue>
    </source>
</reference>
<protein>
    <submittedName>
        <fullName evidence="1">Uncharacterized protein</fullName>
    </submittedName>
</protein>
<dbReference type="EMBL" id="GGEC01058160">
    <property type="protein sequence ID" value="MBX38644.1"/>
    <property type="molecule type" value="Transcribed_RNA"/>
</dbReference>
<proteinExistence type="predicted"/>
<dbReference type="AlphaFoldDB" id="A0A2P2N840"/>
<evidence type="ECO:0000313" key="1">
    <source>
        <dbReference type="EMBL" id="MBX38644.1"/>
    </source>
</evidence>
<sequence>MKQTKSLAILKSLLVSSFPLGFQRLNLWKHHSHGTIGSRWL</sequence>
<organism evidence="1">
    <name type="scientific">Rhizophora mucronata</name>
    <name type="common">Asiatic mangrove</name>
    <dbReference type="NCBI Taxonomy" id="61149"/>
    <lineage>
        <taxon>Eukaryota</taxon>
        <taxon>Viridiplantae</taxon>
        <taxon>Streptophyta</taxon>
        <taxon>Embryophyta</taxon>
        <taxon>Tracheophyta</taxon>
        <taxon>Spermatophyta</taxon>
        <taxon>Magnoliopsida</taxon>
        <taxon>eudicotyledons</taxon>
        <taxon>Gunneridae</taxon>
        <taxon>Pentapetalae</taxon>
        <taxon>rosids</taxon>
        <taxon>fabids</taxon>
        <taxon>Malpighiales</taxon>
        <taxon>Rhizophoraceae</taxon>
        <taxon>Rhizophora</taxon>
    </lineage>
</organism>
<accession>A0A2P2N840</accession>
<name>A0A2P2N840_RHIMU</name>